<dbReference type="Proteomes" id="UP000094578">
    <property type="component" value="Unassembled WGS sequence"/>
</dbReference>
<dbReference type="PANTHER" id="PTHR43649">
    <property type="entry name" value="ARABINOSE-BINDING PROTEIN-RELATED"/>
    <property type="match status" value="1"/>
</dbReference>
<dbReference type="PANTHER" id="PTHR43649:SF17">
    <property type="entry name" value="ABC TRANSPORTER SOLUTE BINDING PROTEIN-SUGAR TRANSPORT"/>
    <property type="match status" value="1"/>
</dbReference>
<dbReference type="STRING" id="1886670.PTI45_02430"/>
<dbReference type="EMBL" id="MDER01000042">
    <property type="protein sequence ID" value="ODP28179.1"/>
    <property type="molecule type" value="Genomic_DNA"/>
</dbReference>
<organism evidence="2 3">
    <name type="scientific">Paenibacillus nuruki</name>
    <dbReference type="NCBI Taxonomy" id="1886670"/>
    <lineage>
        <taxon>Bacteria</taxon>
        <taxon>Bacillati</taxon>
        <taxon>Bacillota</taxon>
        <taxon>Bacilli</taxon>
        <taxon>Bacillales</taxon>
        <taxon>Paenibacillaceae</taxon>
        <taxon>Paenibacillus</taxon>
    </lineage>
</organism>
<dbReference type="Pfam" id="PF01547">
    <property type="entry name" value="SBP_bac_1"/>
    <property type="match status" value="1"/>
</dbReference>
<accession>A0A1E3L300</accession>
<dbReference type="PROSITE" id="PS51257">
    <property type="entry name" value="PROKAR_LIPOPROTEIN"/>
    <property type="match status" value="1"/>
</dbReference>
<dbReference type="Gene3D" id="3.40.190.10">
    <property type="entry name" value="Periplasmic binding protein-like II"/>
    <property type="match status" value="1"/>
</dbReference>
<comment type="caution">
    <text evidence="2">The sequence shown here is derived from an EMBL/GenBank/DDBJ whole genome shotgun (WGS) entry which is preliminary data.</text>
</comment>
<dbReference type="SUPFAM" id="SSF53850">
    <property type="entry name" value="Periplasmic binding protein-like II"/>
    <property type="match status" value="1"/>
</dbReference>
<dbReference type="AlphaFoldDB" id="A0A1E3L300"/>
<evidence type="ECO:0000259" key="1">
    <source>
        <dbReference type="Pfam" id="PF12010"/>
    </source>
</evidence>
<evidence type="ECO:0000313" key="3">
    <source>
        <dbReference type="Proteomes" id="UP000094578"/>
    </source>
</evidence>
<evidence type="ECO:0000313" key="2">
    <source>
        <dbReference type="EMBL" id="ODP28179.1"/>
    </source>
</evidence>
<protein>
    <recommendedName>
        <fullName evidence="1">DUF3502 domain-containing protein</fullName>
    </recommendedName>
</protein>
<dbReference type="InterPro" id="IPR050490">
    <property type="entry name" value="Bact_solute-bd_prot1"/>
</dbReference>
<sequence>MNHSRYRYHRMLLLLVVSVLLCIGAGCRQQDQKDVTLYSATSQSSQTGQETTQSNLPPAELVFYNYANPMPDQDKVMDEVNKYLKRKINANIRIITLNPTEFEAKIPAILASGQPADLVFTSSWTNNYLANVSRGAFLPLDHLLKQYGVGMQKSIPAILWKGMLVDNQTYAVPLNKEIGHQYGVLMRKDIVDKYHLKIDRIQTWEDLEPLLQIVHQHEPQLRPLDTPEMLYRSIPMNHIAGDWYLPGAINIGESPAFKRDDHQVFNQYATPEFKHFVETMYRWNQAGYLPKDPMYEAEGDWKTGKIFAGALSYAPNYVYERSSQLGYDLDYVNIGQGVIETGDVQSGAFAIPRSSKQPERAMMFLELLYTDPYLANLLKHGIEGVHYIKVDDKHIEPAPGMDPLNPKYDYGYGWMWGNIFISYFDKSYPQDTYEQYEAFNSGNIPAPALGFNMNIAPVSTEVAAINNVLAEYYRPLINGTVDPEKVLPVFLQKLQIAGVETLIAEEQKQLNLWKAAQSSASSIQ</sequence>
<proteinExistence type="predicted"/>
<dbReference type="InterPro" id="IPR006059">
    <property type="entry name" value="SBP"/>
</dbReference>
<name>A0A1E3L300_9BACL</name>
<keyword evidence="3" id="KW-1185">Reference proteome</keyword>
<reference evidence="2 3" key="1">
    <citation type="submission" date="2016-08" db="EMBL/GenBank/DDBJ databases">
        <title>Genome sequencing of Paenibacillus sp. TI45-13ar, isolated from Korean traditional nuruk.</title>
        <authorList>
            <person name="Kim S.-J."/>
        </authorList>
    </citation>
    <scope>NUCLEOTIDE SEQUENCE [LARGE SCALE GENOMIC DNA]</scope>
    <source>
        <strain evidence="2 3">TI45-13ar</strain>
    </source>
</reference>
<dbReference type="Pfam" id="PF12010">
    <property type="entry name" value="DUF3502"/>
    <property type="match status" value="1"/>
</dbReference>
<feature type="domain" description="DUF3502" evidence="1">
    <location>
        <begin position="447"/>
        <end position="515"/>
    </location>
</feature>
<dbReference type="RefSeq" id="WP_069327850.1">
    <property type="nucleotide sequence ID" value="NZ_MDER01000042.1"/>
</dbReference>
<dbReference type="InterPro" id="IPR022627">
    <property type="entry name" value="DUF3502"/>
</dbReference>
<gene>
    <name evidence="2" type="ORF">PTI45_02430</name>
</gene>